<evidence type="ECO:0000256" key="4">
    <source>
        <dbReference type="SAM" id="MobiDB-lite"/>
    </source>
</evidence>
<dbReference type="PANTHER" id="PTHR44688:SF16">
    <property type="entry name" value="DNA-BINDING TRANSCRIPTIONAL ACTIVATOR DEVR_DOSR"/>
    <property type="match status" value="1"/>
</dbReference>
<dbReference type="Proteomes" id="UP000536685">
    <property type="component" value="Unassembled WGS sequence"/>
</dbReference>
<evidence type="ECO:0000256" key="1">
    <source>
        <dbReference type="ARBA" id="ARBA00023015"/>
    </source>
</evidence>
<dbReference type="PRINTS" id="PR00038">
    <property type="entry name" value="HTHLUXR"/>
</dbReference>
<dbReference type="Pfam" id="PF14417">
    <property type="entry name" value="MEDS"/>
    <property type="match status" value="1"/>
</dbReference>
<gene>
    <name evidence="6" type="ORF">HD599_002715</name>
</gene>
<dbReference type="InterPro" id="IPR000792">
    <property type="entry name" value="Tscrpt_reg_LuxR_C"/>
</dbReference>
<evidence type="ECO:0000313" key="6">
    <source>
        <dbReference type="EMBL" id="MBB5844392.1"/>
    </source>
</evidence>
<organism evidence="6 7">
    <name type="scientific">Conyzicola lurida</name>
    <dbReference type="NCBI Taxonomy" id="1172621"/>
    <lineage>
        <taxon>Bacteria</taxon>
        <taxon>Bacillati</taxon>
        <taxon>Actinomycetota</taxon>
        <taxon>Actinomycetes</taxon>
        <taxon>Micrococcales</taxon>
        <taxon>Microbacteriaceae</taxon>
        <taxon>Conyzicola</taxon>
    </lineage>
</organism>
<dbReference type="RefSeq" id="WP_221420509.1">
    <property type="nucleotide sequence ID" value="NZ_JACHMJ010000001.1"/>
</dbReference>
<dbReference type="PROSITE" id="PS50043">
    <property type="entry name" value="HTH_LUXR_2"/>
    <property type="match status" value="1"/>
</dbReference>
<dbReference type="CDD" id="cd06170">
    <property type="entry name" value="LuxR_C_like"/>
    <property type="match status" value="1"/>
</dbReference>
<dbReference type="Pfam" id="PF00196">
    <property type="entry name" value="GerE"/>
    <property type="match status" value="1"/>
</dbReference>
<evidence type="ECO:0000313" key="7">
    <source>
        <dbReference type="Proteomes" id="UP000536685"/>
    </source>
</evidence>
<keyword evidence="2 6" id="KW-0238">DNA-binding</keyword>
<proteinExistence type="predicted"/>
<keyword evidence="1" id="KW-0805">Transcription regulation</keyword>
<dbReference type="PANTHER" id="PTHR44688">
    <property type="entry name" value="DNA-BINDING TRANSCRIPTIONAL ACTIVATOR DEVR_DOSR"/>
    <property type="match status" value="1"/>
</dbReference>
<accession>A0A841AR35</accession>
<sequence length="285" mass="30732">MNALLMGIPGVGEVHPGLHVCALFSGTLERDLLLVSFMQEGLRHGDQCVFLIDGLGSGTMRQRVTGTTASDSARRNIDFFSAPDTYIRTREPAPAQSTPFPVDDGSSVVGAFPLLRAAGQMSRGPIESGAKNVFLHETAVIRILSELPAVFLCMYDIELLDAGTLAGVLKIHSMVMVDGTVLQNPLSLAPVYDPGMEADDDPAHPSAPSRTRTVDGGDRWRSLTNAEDRVARLVGNGMTNRATALQLTVSTHTVDTHMKHIYQKLGIHTRAELAVFAFRHFPSSA</sequence>
<feature type="domain" description="HTH luxR-type" evidence="5">
    <location>
        <begin position="216"/>
        <end position="281"/>
    </location>
</feature>
<evidence type="ECO:0000259" key="5">
    <source>
        <dbReference type="PROSITE" id="PS50043"/>
    </source>
</evidence>
<dbReference type="SMART" id="SM00421">
    <property type="entry name" value="HTH_LUXR"/>
    <property type="match status" value="1"/>
</dbReference>
<dbReference type="InterPro" id="IPR036388">
    <property type="entry name" value="WH-like_DNA-bd_sf"/>
</dbReference>
<dbReference type="GO" id="GO:0003677">
    <property type="term" value="F:DNA binding"/>
    <property type="evidence" value="ECO:0007669"/>
    <property type="project" value="UniProtKB-KW"/>
</dbReference>
<evidence type="ECO:0000256" key="2">
    <source>
        <dbReference type="ARBA" id="ARBA00023125"/>
    </source>
</evidence>
<keyword evidence="3" id="KW-0804">Transcription</keyword>
<feature type="region of interest" description="Disordered" evidence="4">
    <location>
        <begin position="195"/>
        <end position="219"/>
    </location>
</feature>
<evidence type="ECO:0000256" key="3">
    <source>
        <dbReference type="ARBA" id="ARBA00023163"/>
    </source>
</evidence>
<comment type="caution">
    <text evidence="6">The sequence shown here is derived from an EMBL/GenBank/DDBJ whole genome shotgun (WGS) entry which is preliminary data.</text>
</comment>
<dbReference type="InterPro" id="IPR025847">
    <property type="entry name" value="MEDS_domain"/>
</dbReference>
<reference evidence="6 7" key="1">
    <citation type="submission" date="2020-08" db="EMBL/GenBank/DDBJ databases">
        <title>Sequencing the genomes of 1000 actinobacteria strains.</title>
        <authorList>
            <person name="Klenk H.-P."/>
        </authorList>
    </citation>
    <scope>NUCLEOTIDE SEQUENCE [LARGE SCALE GENOMIC DNA]</scope>
    <source>
        <strain evidence="6 7">DSM 105784</strain>
    </source>
</reference>
<dbReference type="Gene3D" id="1.10.10.10">
    <property type="entry name" value="Winged helix-like DNA-binding domain superfamily/Winged helix DNA-binding domain"/>
    <property type="match status" value="1"/>
</dbReference>
<dbReference type="EMBL" id="JACHMJ010000001">
    <property type="protein sequence ID" value="MBB5844392.1"/>
    <property type="molecule type" value="Genomic_DNA"/>
</dbReference>
<protein>
    <submittedName>
        <fullName evidence="6">DNA-binding CsgD family transcriptional regulator</fullName>
    </submittedName>
</protein>
<name>A0A841AR35_9MICO</name>
<dbReference type="SUPFAM" id="SSF46894">
    <property type="entry name" value="C-terminal effector domain of the bipartite response regulators"/>
    <property type="match status" value="1"/>
</dbReference>
<dbReference type="InterPro" id="IPR016032">
    <property type="entry name" value="Sig_transdc_resp-reg_C-effctor"/>
</dbReference>
<dbReference type="GO" id="GO:0006355">
    <property type="term" value="P:regulation of DNA-templated transcription"/>
    <property type="evidence" value="ECO:0007669"/>
    <property type="project" value="InterPro"/>
</dbReference>
<keyword evidence="7" id="KW-1185">Reference proteome</keyword>
<dbReference type="AlphaFoldDB" id="A0A841AR35"/>